<reference evidence="3 4" key="1">
    <citation type="submission" date="2022-01" db="EMBL/GenBank/DDBJ databases">
        <title>Whole genome-based taxonomy of the Shewanellaceae.</title>
        <authorList>
            <person name="Martin-Rodriguez A.J."/>
        </authorList>
    </citation>
    <scope>NUCLEOTIDE SEQUENCE [LARGE SCALE GENOMIC DNA]</scope>
    <source>
        <strain evidence="3 4">DSM 17177</strain>
    </source>
</reference>
<dbReference type="Gene3D" id="1.10.10.60">
    <property type="entry name" value="Homeodomain-like"/>
    <property type="match status" value="1"/>
</dbReference>
<comment type="similarity">
    <text evidence="1">Belongs to the transposase 8 family.</text>
</comment>
<gene>
    <name evidence="3" type="ORF">L2764_23325</name>
</gene>
<name>A0ABT0LHZ4_9GAMM</name>
<dbReference type="Proteomes" id="UP001203423">
    <property type="component" value="Unassembled WGS sequence"/>
</dbReference>
<proteinExistence type="inferred from homology"/>
<dbReference type="InterPro" id="IPR051839">
    <property type="entry name" value="RD_transcriptional_regulator"/>
</dbReference>
<comment type="caution">
    <text evidence="3">The sequence shown here is derived from an EMBL/GenBank/DDBJ whole genome shotgun (WGS) entry which is preliminary data.</text>
</comment>
<dbReference type="Pfam" id="PF01527">
    <property type="entry name" value="HTH_Tnp_1"/>
    <property type="match status" value="1"/>
</dbReference>
<dbReference type="InterPro" id="IPR002514">
    <property type="entry name" value="Transposase_8"/>
</dbReference>
<protein>
    <submittedName>
        <fullName evidence="3">Transposase</fullName>
    </submittedName>
</protein>
<keyword evidence="2" id="KW-0175">Coiled coil</keyword>
<accession>A0ABT0LHZ4</accession>
<dbReference type="PANTHER" id="PTHR33215:SF12">
    <property type="entry name" value="TRANSPOSASE INSN FOR INSERTION SEQUENCE ELEMENT IS911A-RELATED"/>
    <property type="match status" value="1"/>
</dbReference>
<dbReference type="SUPFAM" id="SSF46689">
    <property type="entry name" value="Homeodomain-like"/>
    <property type="match status" value="1"/>
</dbReference>
<dbReference type="PANTHER" id="PTHR33215">
    <property type="entry name" value="PROTEIN DISTAL ANTENNA"/>
    <property type="match status" value="1"/>
</dbReference>
<organism evidence="3 4">
    <name type="scientific">Shewanella surugensis</name>
    <dbReference type="NCBI Taxonomy" id="212020"/>
    <lineage>
        <taxon>Bacteria</taxon>
        <taxon>Pseudomonadati</taxon>
        <taxon>Pseudomonadota</taxon>
        <taxon>Gammaproteobacteria</taxon>
        <taxon>Alteromonadales</taxon>
        <taxon>Shewanellaceae</taxon>
        <taxon>Shewanella</taxon>
    </lineage>
</organism>
<evidence type="ECO:0000256" key="1">
    <source>
        <dbReference type="ARBA" id="ARBA00009964"/>
    </source>
</evidence>
<dbReference type="InterPro" id="IPR009057">
    <property type="entry name" value="Homeodomain-like_sf"/>
</dbReference>
<evidence type="ECO:0000313" key="4">
    <source>
        <dbReference type="Proteomes" id="UP001203423"/>
    </source>
</evidence>
<feature type="coiled-coil region" evidence="2">
    <location>
        <begin position="63"/>
        <end position="90"/>
    </location>
</feature>
<evidence type="ECO:0000313" key="3">
    <source>
        <dbReference type="EMBL" id="MCL1127324.1"/>
    </source>
</evidence>
<dbReference type="RefSeq" id="WP_248942719.1">
    <property type="nucleotide sequence ID" value="NZ_JAKIKS010000146.1"/>
</dbReference>
<keyword evidence="4" id="KW-1185">Reference proteome</keyword>
<dbReference type="EMBL" id="JAKIKS010000146">
    <property type="protein sequence ID" value="MCL1127324.1"/>
    <property type="molecule type" value="Genomic_DNA"/>
</dbReference>
<sequence>MTKRKGRNFTPEFRLEAALLVLEQGYSVIEAAEAMNVGKSTMSGWVKQLKHEYDGITPKATPMTEDKLKIRELEKQIKRIEMEKEILKKATALLMLDSLSTVR</sequence>
<evidence type="ECO:0000256" key="2">
    <source>
        <dbReference type="SAM" id="Coils"/>
    </source>
</evidence>